<dbReference type="Proteomes" id="UP000091820">
    <property type="component" value="Unassembled WGS sequence"/>
</dbReference>
<feature type="transmembrane region" description="Helical" evidence="1">
    <location>
        <begin position="396"/>
        <end position="422"/>
    </location>
</feature>
<dbReference type="STRING" id="37001.A0A1A9WIG2"/>
<dbReference type="VEuPathDB" id="VectorBase:GBRI020964"/>
<organism evidence="2 3">
    <name type="scientific">Glossina brevipalpis</name>
    <dbReference type="NCBI Taxonomy" id="37001"/>
    <lineage>
        <taxon>Eukaryota</taxon>
        <taxon>Metazoa</taxon>
        <taxon>Ecdysozoa</taxon>
        <taxon>Arthropoda</taxon>
        <taxon>Hexapoda</taxon>
        <taxon>Insecta</taxon>
        <taxon>Pterygota</taxon>
        <taxon>Neoptera</taxon>
        <taxon>Endopterygota</taxon>
        <taxon>Diptera</taxon>
        <taxon>Brachycera</taxon>
        <taxon>Muscomorpha</taxon>
        <taxon>Hippoboscoidea</taxon>
        <taxon>Glossinidae</taxon>
        <taxon>Glossina</taxon>
    </lineage>
</organism>
<keyword evidence="3" id="KW-1185">Reference proteome</keyword>
<evidence type="ECO:0000313" key="2">
    <source>
        <dbReference type="EnsemblMetazoa" id="GBRI020964-PA"/>
    </source>
</evidence>
<dbReference type="EnsemblMetazoa" id="GBRI020964-RA">
    <property type="protein sequence ID" value="GBRI020964-PA"/>
    <property type="gene ID" value="GBRI020964"/>
</dbReference>
<evidence type="ECO:0000256" key="1">
    <source>
        <dbReference type="SAM" id="Phobius"/>
    </source>
</evidence>
<keyword evidence="1" id="KW-0812">Transmembrane</keyword>
<evidence type="ECO:0000313" key="3">
    <source>
        <dbReference type="Proteomes" id="UP000091820"/>
    </source>
</evidence>
<protein>
    <submittedName>
        <fullName evidence="2">Uncharacterized protein</fullName>
    </submittedName>
</protein>
<name>A0A1A9WIG2_9MUSC</name>
<reference evidence="3" key="1">
    <citation type="submission" date="2014-03" db="EMBL/GenBank/DDBJ databases">
        <authorList>
            <person name="Aksoy S."/>
            <person name="Warren W."/>
            <person name="Wilson R.K."/>
        </authorList>
    </citation>
    <scope>NUCLEOTIDE SEQUENCE [LARGE SCALE GENOMIC DNA]</scope>
    <source>
        <strain evidence="3">IAEA</strain>
    </source>
</reference>
<reference evidence="2" key="2">
    <citation type="submission" date="2020-05" db="UniProtKB">
        <authorList>
            <consortium name="EnsemblMetazoa"/>
        </authorList>
    </citation>
    <scope>IDENTIFICATION</scope>
    <source>
        <strain evidence="2">IAEA</strain>
    </source>
</reference>
<dbReference type="AlphaFoldDB" id="A0A1A9WIG2"/>
<keyword evidence="1" id="KW-0472">Membrane</keyword>
<sequence>MVWQRPLIDSFSYFFIVSKPRASQAMLHRRSKQVENFSNTVCKAHGASAYSNDLYYHLKFNNGDMKGRGTHHDICDNTNSLLLAWIPYHLVEQFYAQELDPKESYINYIGKGTDREQNKSELCHFRHSDLVNHISSNLFTCVVMIFEDNFYDLGDNINVLIEIQPLSYELRNVTYSSWINATAGYKTLLGKTTLKNYSRDRKYIYGSLNYTYQEQLEVNLSSIYSTDMLELPLFFEHKNIMLELDDVGTGGIDVNEKVFFGRKTEPRSNIDVNVIGQWSENHQKFKADVYEYYGSGIRRFKKELNDGDITFTRIENAEPVFDIPTENDLVESNPYSIKGKPMERIIAEEDTFKKENISLIEGDDDDDDEKLHPWLLDEDVETNDLEDSDDDFYSDLYPWIILGVLVVAVVSLAIIIGIVHVCSKKEPREKYKFNPLKSRKYILN</sequence>
<proteinExistence type="predicted"/>
<accession>A0A1A9WIG2</accession>
<keyword evidence="1" id="KW-1133">Transmembrane helix</keyword>